<keyword evidence="3 8" id="KW-0548">Nucleotidyltransferase</keyword>
<dbReference type="RefSeq" id="WP_121854446.1">
    <property type="nucleotide sequence ID" value="NZ_CP037952.1"/>
</dbReference>
<dbReference type="EC" id="2.7.7.108" evidence="8"/>
<name>A0A3A6TGI3_9GAMM</name>
<feature type="binding site" evidence="8">
    <location>
        <position position="87"/>
    </location>
    <ligand>
        <name>ATP</name>
        <dbReference type="ChEBI" id="CHEBI:30616"/>
    </ligand>
</feature>
<reference evidence="9 10" key="1">
    <citation type="submission" date="2018-09" db="EMBL/GenBank/DDBJ databases">
        <title>Phylogeny of the Shewanellaceae, and recommendation for two new genera, Pseudoshewanella and Parashewanella.</title>
        <authorList>
            <person name="Wang G."/>
        </authorList>
    </citation>
    <scope>NUCLEOTIDE SEQUENCE [LARGE SCALE GENOMIC DNA]</scope>
    <source>
        <strain evidence="9 10">KCTC 22492</strain>
    </source>
</reference>
<dbReference type="PANTHER" id="PTHR32057:SF14">
    <property type="entry name" value="PROTEIN ADENYLYLTRANSFERASE SELO, MITOCHONDRIAL"/>
    <property type="match status" value="1"/>
</dbReference>
<dbReference type="HAMAP" id="MF_00692">
    <property type="entry name" value="SelO"/>
    <property type="match status" value="1"/>
</dbReference>
<comment type="catalytic activity">
    <reaction evidence="8">
        <text>L-histidyl-[protein] + UTP = N(tele)-(5'-uridylyl)-L-histidyl-[protein] + diphosphate</text>
        <dbReference type="Rhea" id="RHEA:83891"/>
        <dbReference type="Rhea" id="RHEA-COMP:9745"/>
        <dbReference type="Rhea" id="RHEA-COMP:20239"/>
        <dbReference type="ChEBI" id="CHEBI:29979"/>
        <dbReference type="ChEBI" id="CHEBI:33019"/>
        <dbReference type="ChEBI" id="CHEBI:46398"/>
        <dbReference type="ChEBI" id="CHEBI:233474"/>
    </reaction>
</comment>
<keyword evidence="10" id="KW-1185">Reference proteome</keyword>
<evidence type="ECO:0000256" key="7">
    <source>
        <dbReference type="ARBA" id="ARBA00022842"/>
    </source>
</evidence>
<feature type="binding site" evidence="8">
    <location>
        <position position="258"/>
    </location>
    <ligand>
        <name>ATP</name>
        <dbReference type="ChEBI" id="CHEBI:30616"/>
    </ligand>
</feature>
<feature type="binding site" evidence="8">
    <location>
        <position position="178"/>
    </location>
    <ligand>
        <name>ATP</name>
        <dbReference type="ChEBI" id="CHEBI:30616"/>
    </ligand>
</feature>
<dbReference type="GO" id="GO:0030145">
    <property type="term" value="F:manganese ion binding"/>
    <property type="evidence" value="ECO:0007669"/>
    <property type="project" value="UniProtKB-UniRule"/>
</dbReference>
<keyword evidence="8" id="KW-0464">Manganese</keyword>
<evidence type="ECO:0000256" key="3">
    <source>
        <dbReference type="ARBA" id="ARBA00022695"/>
    </source>
</evidence>
<dbReference type="GO" id="GO:0005524">
    <property type="term" value="F:ATP binding"/>
    <property type="evidence" value="ECO:0007669"/>
    <property type="project" value="UniProtKB-UniRule"/>
</dbReference>
<feature type="binding site" evidence="8">
    <location>
        <position position="171"/>
    </location>
    <ligand>
        <name>ATP</name>
        <dbReference type="ChEBI" id="CHEBI:30616"/>
    </ligand>
</feature>
<feature type="binding site" evidence="8">
    <location>
        <position position="249"/>
    </location>
    <ligand>
        <name>Mg(2+)</name>
        <dbReference type="ChEBI" id="CHEBI:18420"/>
    </ligand>
</feature>
<feature type="active site" description="Proton acceptor" evidence="8">
    <location>
        <position position="248"/>
    </location>
</feature>
<evidence type="ECO:0000256" key="4">
    <source>
        <dbReference type="ARBA" id="ARBA00022723"/>
    </source>
</evidence>
<feature type="binding site" evidence="8">
    <location>
        <position position="88"/>
    </location>
    <ligand>
        <name>ATP</name>
        <dbReference type="ChEBI" id="CHEBI:30616"/>
    </ligand>
</feature>
<accession>A0A3A6TGI3</accession>
<proteinExistence type="inferred from homology"/>
<gene>
    <name evidence="8" type="primary">ydiU</name>
    <name evidence="8" type="synonym">selO</name>
    <name evidence="9" type="ORF">D5R81_15000</name>
</gene>
<evidence type="ECO:0000256" key="6">
    <source>
        <dbReference type="ARBA" id="ARBA00022840"/>
    </source>
</evidence>
<dbReference type="PANTHER" id="PTHR32057">
    <property type="entry name" value="PROTEIN ADENYLYLTRANSFERASE SELO, MITOCHONDRIAL"/>
    <property type="match status" value="1"/>
</dbReference>
<feature type="binding site" evidence="8">
    <location>
        <position position="85"/>
    </location>
    <ligand>
        <name>ATP</name>
        <dbReference type="ChEBI" id="CHEBI:30616"/>
    </ligand>
</feature>
<comment type="function">
    <text evidence="8">Nucleotidyltransferase involved in the post-translational modification of proteins. It can catalyze the addition of adenosine monophosphate (AMP) or uridine monophosphate (UMP) to a protein, resulting in modifications known as AMPylation and UMPylation.</text>
</comment>
<protein>
    <recommendedName>
        <fullName evidence="8">Protein nucleotidyltransferase YdiU</fullName>
        <ecNumber evidence="8">2.7.7.-</ecNumber>
    </recommendedName>
    <alternativeName>
        <fullName evidence="8">Protein adenylyltransferase YdiU</fullName>
        <ecNumber evidence="8">2.7.7.108</ecNumber>
    </alternativeName>
    <alternativeName>
        <fullName evidence="8">Protein uridylyltransferase YdiU</fullName>
        <ecNumber evidence="8">2.7.7.-</ecNumber>
    </alternativeName>
</protein>
<evidence type="ECO:0000313" key="9">
    <source>
        <dbReference type="EMBL" id="RJY07880.1"/>
    </source>
</evidence>
<dbReference type="Proteomes" id="UP000273022">
    <property type="component" value="Unassembled WGS sequence"/>
</dbReference>
<dbReference type="EC" id="2.7.7.-" evidence="8"/>
<feature type="binding site" evidence="8">
    <location>
        <position position="108"/>
    </location>
    <ligand>
        <name>ATP</name>
        <dbReference type="ChEBI" id="CHEBI:30616"/>
    </ligand>
</feature>
<sequence length="490" mass="55205">MQFDNTYINLGESFFERAEPVTVVEPSLFLWNELLAQQLNVIDSIQGNAEELAVFLSGNQIFSGSIPIALAYAGHQFGHYNPQLGDGRAHLLGELIDVDGQRWDLQLKGSGVTRFSRGGDGRCAIGPAIREFIMSEAMHALGVPTSRCLAVTTTGEYVYREEAHLGAVVSRVASSHIRVGSFQYFAATGDIISLKKLADYTINRHYPSIFSSDGNPYVMLLDKVIENQIRLIVQWMRVGFIHGVMNTDNTAVSGETIDFGPCAMMGDYDPKAVFSSIDRQGRYAFGNQPHIAQWNMARLAESLLQLGENDTSNKDCDSDMLSSMQSLINGFSKRFKQEYVEMMSGKVGLIEPRLKNEAFIDSFTQQLKERRLDYTVCFHLLTKSITCKEAEQQMLADLGEHYFEWKKRVVSQRYTDVEIQAFMRDFNPVVIPRNHHVENVIKECEASGDPKAAILFLNALRHPYHESELTQPFQTPAEDHDMNYKTFCGT</sequence>
<evidence type="ECO:0000256" key="1">
    <source>
        <dbReference type="ARBA" id="ARBA00009747"/>
    </source>
</evidence>
<organism evidence="9 10">
    <name type="scientific">Parashewanella spongiae</name>
    <dbReference type="NCBI Taxonomy" id="342950"/>
    <lineage>
        <taxon>Bacteria</taxon>
        <taxon>Pseudomonadati</taxon>
        <taxon>Pseudomonadota</taxon>
        <taxon>Gammaproteobacteria</taxon>
        <taxon>Alteromonadales</taxon>
        <taxon>Shewanellaceae</taxon>
        <taxon>Parashewanella</taxon>
    </lineage>
</organism>
<comment type="catalytic activity">
    <reaction evidence="8">
        <text>L-tyrosyl-[protein] + UTP = O-(5'-uridylyl)-L-tyrosyl-[protein] + diphosphate</text>
        <dbReference type="Rhea" id="RHEA:83887"/>
        <dbReference type="Rhea" id="RHEA-COMP:10136"/>
        <dbReference type="Rhea" id="RHEA-COMP:20238"/>
        <dbReference type="ChEBI" id="CHEBI:33019"/>
        <dbReference type="ChEBI" id="CHEBI:46398"/>
        <dbReference type="ChEBI" id="CHEBI:46858"/>
        <dbReference type="ChEBI" id="CHEBI:90602"/>
    </reaction>
</comment>
<dbReference type="NCBIfam" id="NF000658">
    <property type="entry name" value="PRK00029.1"/>
    <property type="match status" value="1"/>
</dbReference>
<feature type="binding site" evidence="8">
    <location>
        <position position="121"/>
    </location>
    <ligand>
        <name>ATP</name>
        <dbReference type="ChEBI" id="CHEBI:30616"/>
    </ligand>
</feature>
<keyword evidence="4 8" id="KW-0479">Metal-binding</keyword>
<feature type="binding site" evidence="8">
    <location>
        <position position="258"/>
    </location>
    <ligand>
        <name>Mg(2+)</name>
        <dbReference type="ChEBI" id="CHEBI:18420"/>
    </ligand>
</feature>
<dbReference type="InterPro" id="IPR003846">
    <property type="entry name" value="SelO"/>
</dbReference>
<comment type="catalytic activity">
    <reaction evidence="8">
        <text>L-seryl-[protein] + ATP = 3-O-(5'-adenylyl)-L-seryl-[protein] + diphosphate</text>
        <dbReference type="Rhea" id="RHEA:58120"/>
        <dbReference type="Rhea" id="RHEA-COMP:9863"/>
        <dbReference type="Rhea" id="RHEA-COMP:15073"/>
        <dbReference type="ChEBI" id="CHEBI:29999"/>
        <dbReference type="ChEBI" id="CHEBI:30616"/>
        <dbReference type="ChEBI" id="CHEBI:33019"/>
        <dbReference type="ChEBI" id="CHEBI:142516"/>
        <dbReference type="EC" id="2.7.7.108"/>
    </reaction>
</comment>
<comment type="catalytic activity">
    <reaction evidence="8">
        <text>L-tyrosyl-[protein] + ATP = O-(5'-adenylyl)-L-tyrosyl-[protein] + diphosphate</text>
        <dbReference type="Rhea" id="RHEA:54288"/>
        <dbReference type="Rhea" id="RHEA-COMP:10136"/>
        <dbReference type="Rhea" id="RHEA-COMP:13846"/>
        <dbReference type="ChEBI" id="CHEBI:30616"/>
        <dbReference type="ChEBI" id="CHEBI:33019"/>
        <dbReference type="ChEBI" id="CHEBI:46858"/>
        <dbReference type="ChEBI" id="CHEBI:83624"/>
        <dbReference type="EC" id="2.7.7.108"/>
    </reaction>
</comment>
<evidence type="ECO:0000256" key="2">
    <source>
        <dbReference type="ARBA" id="ARBA00022679"/>
    </source>
</evidence>
<dbReference type="AlphaFoldDB" id="A0A3A6TGI3"/>
<comment type="cofactor">
    <cofactor evidence="8">
        <name>Mg(2+)</name>
        <dbReference type="ChEBI" id="CHEBI:18420"/>
    </cofactor>
    <cofactor evidence="8">
        <name>Mn(2+)</name>
        <dbReference type="ChEBI" id="CHEBI:29035"/>
    </cofactor>
</comment>
<dbReference type="GO" id="GO:0070733">
    <property type="term" value="F:AMPylase activity"/>
    <property type="evidence" value="ECO:0007669"/>
    <property type="project" value="UniProtKB-EC"/>
</dbReference>
<feature type="binding site" evidence="8">
    <location>
        <position position="120"/>
    </location>
    <ligand>
        <name>ATP</name>
        <dbReference type="ChEBI" id="CHEBI:30616"/>
    </ligand>
</feature>
<keyword evidence="7 8" id="KW-0460">Magnesium</keyword>
<comment type="catalytic activity">
    <reaction evidence="8">
        <text>L-seryl-[protein] + UTP = O-(5'-uridylyl)-L-seryl-[protein] + diphosphate</text>
        <dbReference type="Rhea" id="RHEA:64604"/>
        <dbReference type="Rhea" id="RHEA-COMP:9863"/>
        <dbReference type="Rhea" id="RHEA-COMP:16635"/>
        <dbReference type="ChEBI" id="CHEBI:29999"/>
        <dbReference type="ChEBI" id="CHEBI:33019"/>
        <dbReference type="ChEBI" id="CHEBI:46398"/>
        <dbReference type="ChEBI" id="CHEBI:156051"/>
    </reaction>
</comment>
<comment type="caution">
    <text evidence="9">The sequence shown here is derived from an EMBL/GenBank/DDBJ whole genome shotgun (WGS) entry which is preliminary data.</text>
</comment>
<dbReference type="GO" id="GO:0000287">
    <property type="term" value="F:magnesium ion binding"/>
    <property type="evidence" value="ECO:0007669"/>
    <property type="project" value="UniProtKB-UniRule"/>
</dbReference>
<evidence type="ECO:0000313" key="10">
    <source>
        <dbReference type="Proteomes" id="UP000273022"/>
    </source>
</evidence>
<comment type="similarity">
    <text evidence="1 8">Belongs to the SELO family.</text>
</comment>
<keyword evidence="5 8" id="KW-0547">Nucleotide-binding</keyword>
<evidence type="ECO:0000256" key="8">
    <source>
        <dbReference type="HAMAP-Rule" id="MF_00692"/>
    </source>
</evidence>
<keyword evidence="6 8" id="KW-0067">ATP-binding</keyword>
<dbReference type="EMBL" id="QYYH01000109">
    <property type="protein sequence ID" value="RJY07880.1"/>
    <property type="molecule type" value="Genomic_DNA"/>
</dbReference>
<dbReference type="Pfam" id="PF02696">
    <property type="entry name" value="SelO"/>
    <property type="match status" value="1"/>
</dbReference>
<evidence type="ECO:0000256" key="5">
    <source>
        <dbReference type="ARBA" id="ARBA00022741"/>
    </source>
</evidence>
<dbReference type="OrthoDB" id="9776281at2"/>
<keyword evidence="2 8" id="KW-0808">Transferase</keyword>
<comment type="catalytic activity">
    <reaction evidence="8">
        <text>L-threonyl-[protein] + ATP = 3-O-(5'-adenylyl)-L-threonyl-[protein] + diphosphate</text>
        <dbReference type="Rhea" id="RHEA:54292"/>
        <dbReference type="Rhea" id="RHEA-COMP:11060"/>
        <dbReference type="Rhea" id="RHEA-COMP:13847"/>
        <dbReference type="ChEBI" id="CHEBI:30013"/>
        <dbReference type="ChEBI" id="CHEBI:30616"/>
        <dbReference type="ChEBI" id="CHEBI:33019"/>
        <dbReference type="ChEBI" id="CHEBI:138113"/>
        <dbReference type="EC" id="2.7.7.108"/>
    </reaction>
</comment>